<evidence type="ECO:0000256" key="11">
    <source>
        <dbReference type="SAM" id="Phobius"/>
    </source>
</evidence>
<dbReference type="OrthoDB" id="8904098at2759"/>
<proteinExistence type="inferred from homology"/>
<dbReference type="InterPro" id="IPR018456">
    <property type="entry name" value="PTR2_symporter_CS"/>
</dbReference>
<keyword evidence="3 9" id="KW-0812">Transmembrane</keyword>
<dbReference type="PROSITE" id="PS50054">
    <property type="entry name" value="TYR_PHOSPHATASE_DUAL"/>
    <property type="match status" value="1"/>
</dbReference>
<dbReference type="GO" id="GO:0022857">
    <property type="term" value="F:transmembrane transporter activity"/>
    <property type="evidence" value="ECO:0007669"/>
    <property type="project" value="InterPro"/>
</dbReference>
<keyword evidence="5" id="KW-0904">Protein phosphatase</keyword>
<dbReference type="Gene3D" id="3.90.190.10">
    <property type="entry name" value="Protein tyrosine phosphatase superfamily"/>
    <property type="match status" value="1"/>
</dbReference>
<dbReference type="SUPFAM" id="SSF52799">
    <property type="entry name" value="(Phosphotyrosine protein) phosphatases II"/>
    <property type="match status" value="1"/>
</dbReference>
<comment type="similarity">
    <text evidence="8">Belongs to the major facilitator superfamily. Phosphate:H(+) symporter (TC 2.A.1.9) family.</text>
</comment>
<evidence type="ECO:0000259" key="12">
    <source>
        <dbReference type="PROSITE" id="PS50054"/>
    </source>
</evidence>
<evidence type="ECO:0000256" key="7">
    <source>
        <dbReference type="ARBA" id="ARBA00023136"/>
    </source>
</evidence>
<dbReference type="InterPro" id="IPR029021">
    <property type="entry name" value="Prot-tyrosine_phosphatase-like"/>
</dbReference>
<dbReference type="Proteomes" id="UP001153555">
    <property type="component" value="Unassembled WGS sequence"/>
</dbReference>
<dbReference type="AlphaFoldDB" id="A0A9N7NLB8"/>
<feature type="transmembrane region" description="Helical" evidence="11">
    <location>
        <begin position="36"/>
        <end position="56"/>
    </location>
</feature>
<dbReference type="GO" id="GO:0006857">
    <property type="term" value="P:oligopeptide transport"/>
    <property type="evidence" value="ECO:0007669"/>
    <property type="project" value="InterPro"/>
</dbReference>
<dbReference type="InterPro" id="IPR000340">
    <property type="entry name" value="Dual-sp_phosphatase_cat-dom"/>
</dbReference>
<evidence type="ECO:0000256" key="5">
    <source>
        <dbReference type="ARBA" id="ARBA00022912"/>
    </source>
</evidence>
<evidence type="ECO:0000256" key="6">
    <source>
        <dbReference type="ARBA" id="ARBA00022989"/>
    </source>
</evidence>
<comment type="subcellular location">
    <subcellularLocation>
        <location evidence="1 9">Membrane</location>
        <topology evidence="1 9">Multi-pass membrane protein</topology>
    </subcellularLocation>
</comment>
<dbReference type="GO" id="GO:0016020">
    <property type="term" value="C:membrane"/>
    <property type="evidence" value="ECO:0007669"/>
    <property type="project" value="UniProtKB-SubCell"/>
</dbReference>
<name>A0A9N7NLB8_STRHE</name>
<feature type="compositionally biased region" description="Acidic residues" evidence="10">
    <location>
        <begin position="380"/>
        <end position="389"/>
    </location>
</feature>
<dbReference type="InterPro" id="IPR016130">
    <property type="entry name" value="Tyr_Pase_AS"/>
</dbReference>
<evidence type="ECO:0000313" key="14">
    <source>
        <dbReference type="EMBL" id="CAA0832854.1"/>
    </source>
</evidence>
<dbReference type="InterPro" id="IPR020422">
    <property type="entry name" value="TYR_PHOSPHATASE_DUAL_dom"/>
</dbReference>
<evidence type="ECO:0000256" key="1">
    <source>
        <dbReference type="ARBA" id="ARBA00004141"/>
    </source>
</evidence>
<feature type="region of interest" description="Disordered" evidence="10">
    <location>
        <begin position="371"/>
        <end position="398"/>
    </location>
</feature>
<comment type="caution">
    <text evidence="14">The sequence shown here is derived from an EMBL/GenBank/DDBJ whole genome shotgun (WGS) entry which is preliminary data.</text>
</comment>
<evidence type="ECO:0000256" key="10">
    <source>
        <dbReference type="SAM" id="MobiDB-lite"/>
    </source>
</evidence>
<evidence type="ECO:0000256" key="2">
    <source>
        <dbReference type="ARBA" id="ARBA00005982"/>
    </source>
</evidence>
<dbReference type="EMBL" id="CACSLK010027837">
    <property type="protein sequence ID" value="CAA0832854.1"/>
    <property type="molecule type" value="Genomic_DNA"/>
</dbReference>
<reference evidence="14" key="1">
    <citation type="submission" date="2019-12" db="EMBL/GenBank/DDBJ databases">
        <authorList>
            <person name="Scholes J."/>
        </authorList>
    </citation>
    <scope>NUCLEOTIDE SEQUENCE</scope>
</reference>
<feature type="domain" description="Tyrosine specific protein phosphatases" evidence="13">
    <location>
        <begin position="276"/>
        <end position="345"/>
    </location>
</feature>
<keyword evidence="15" id="KW-1185">Reference proteome</keyword>
<dbReference type="InterPro" id="IPR000387">
    <property type="entry name" value="Tyr_Pase_dom"/>
</dbReference>
<dbReference type="InterPro" id="IPR036259">
    <property type="entry name" value="MFS_trans_sf"/>
</dbReference>
<keyword evidence="4" id="KW-0378">Hydrolase</keyword>
<protein>
    <submittedName>
        <fullName evidence="14">Protein NRT1/ PTR FAMILY 8.1</fullName>
    </submittedName>
</protein>
<dbReference type="SUPFAM" id="SSF103473">
    <property type="entry name" value="MFS general substrate transporter"/>
    <property type="match status" value="1"/>
</dbReference>
<evidence type="ECO:0000256" key="8">
    <source>
        <dbReference type="ARBA" id="ARBA00044504"/>
    </source>
</evidence>
<keyword evidence="7 11" id="KW-0472">Membrane</keyword>
<gene>
    <name evidence="14" type="ORF">SHERM_28128</name>
</gene>
<dbReference type="PROSITE" id="PS50056">
    <property type="entry name" value="TYR_PHOSPHATASE_2"/>
    <property type="match status" value="1"/>
</dbReference>
<evidence type="ECO:0000313" key="15">
    <source>
        <dbReference type="Proteomes" id="UP001153555"/>
    </source>
</evidence>
<sequence length="459" mass="51082">MTLLTLSASIHGLAPHCNQSLDCHPTPLQTGITFTALYLIALGTGGIKPCVSSFGADQFDEQDEKEKKRKSSFFNYFYLSINIGALVAASVLVWVQMNVGWGWGFGIPAVAMAVAVAFFVFGSGMYRLQRPGGSPITRIFQVLVASVRKFNVKVPKDGSLLYETGDAASSIQGSRKLEHTEKFRFLDKAAVDTGADILKSGHDSPWRLCTVTQVEELKSVIRLLPVWATGIVFSAVYSQMSTIRYYNPLDLKSGGMKHVKIACKGRDSVPENEAVNKFFNEVFQFVTRHKQQKKYILVHCTHGHNRTGYMIVHYLMRTLPISVSQAIKIFADARPPGIYKPDYIDALYDFYHEKKPDMVVCPPTPEWKRSSDLDLNGDAMPDDDDDDGDSTAPVDDTKETQLIMTNDDILGDKIPFDQELAMRHFCYQIMKLAMPQGVGSLGVVILIKASVLEFPLTEK</sequence>
<evidence type="ECO:0000256" key="3">
    <source>
        <dbReference type="ARBA" id="ARBA00022692"/>
    </source>
</evidence>
<dbReference type="PROSITE" id="PS01023">
    <property type="entry name" value="PTR2_2"/>
    <property type="match status" value="1"/>
</dbReference>
<feature type="transmembrane region" description="Helical" evidence="11">
    <location>
        <begin position="76"/>
        <end position="95"/>
    </location>
</feature>
<organism evidence="14 15">
    <name type="scientific">Striga hermonthica</name>
    <name type="common">Purple witchweed</name>
    <name type="synonym">Buchnera hermonthica</name>
    <dbReference type="NCBI Taxonomy" id="68872"/>
    <lineage>
        <taxon>Eukaryota</taxon>
        <taxon>Viridiplantae</taxon>
        <taxon>Streptophyta</taxon>
        <taxon>Embryophyta</taxon>
        <taxon>Tracheophyta</taxon>
        <taxon>Spermatophyta</taxon>
        <taxon>Magnoliopsida</taxon>
        <taxon>eudicotyledons</taxon>
        <taxon>Gunneridae</taxon>
        <taxon>Pentapetalae</taxon>
        <taxon>asterids</taxon>
        <taxon>lamiids</taxon>
        <taxon>Lamiales</taxon>
        <taxon>Orobanchaceae</taxon>
        <taxon>Buchnereae</taxon>
        <taxon>Striga</taxon>
    </lineage>
</organism>
<dbReference type="GO" id="GO:0004721">
    <property type="term" value="F:phosphoprotein phosphatase activity"/>
    <property type="evidence" value="ECO:0007669"/>
    <property type="project" value="UniProtKB-KW"/>
</dbReference>
<dbReference type="InterPro" id="IPR000109">
    <property type="entry name" value="POT_fam"/>
</dbReference>
<keyword evidence="6 11" id="KW-1133">Transmembrane helix</keyword>
<evidence type="ECO:0000259" key="13">
    <source>
        <dbReference type="PROSITE" id="PS50056"/>
    </source>
</evidence>
<evidence type="ECO:0000256" key="9">
    <source>
        <dbReference type="RuleBase" id="RU003755"/>
    </source>
</evidence>
<feature type="domain" description="Tyrosine-protein phosphatase" evidence="12">
    <location>
        <begin position="187"/>
        <end position="357"/>
    </location>
</feature>
<dbReference type="Pfam" id="PF00782">
    <property type="entry name" value="DSPc"/>
    <property type="match status" value="1"/>
</dbReference>
<keyword evidence="9" id="KW-0813">Transport</keyword>
<feature type="transmembrane region" description="Helical" evidence="11">
    <location>
        <begin position="101"/>
        <end position="121"/>
    </location>
</feature>
<dbReference type="SMART" id="SM00195">
    <property type="entry name" value="DSPc"/>
    <property type="match status" value="1"/>
</dbReference>
<evidence type="ECO:0000256" key="4">
    <source>
        <dbReference type="ARBA" id="ARBA00022801"/>
    </source>
</evidence>
<accession>A0A9N7NLB8</accession>
<dbReference type="PROSITE" id="PS00383">
    <property type="entry name" value="TYR_PHOSPHATASE_1"/>
    <property type="match status" value="1"/>
</dbReference>
<comment type="similarity">
    <text evidence="2 9">Belongs to the major facilitator superfamily. Proton-dependent oligopeptide transporter (POT/PTR) (TC 2.A.17) family.</text>
</comment>
<dbReference type="Gene3D" id="1.20.1250.20">
    <property type="entry name" value="MFS general substrate transporter like domains"/>
    <property type="match status" value="1"/>
</dbReference>
<dbReference type="Pfam" id="PF00854">
    <property type="entry name" value="PTR2"/>
    <property type="match status" value="1"/>
</dbReference>
<dbReference type="PANTHER" id="PTHR11654">
    <property type="entry name" value="OLIGOPEPTIDE TRANSPORTER-RELATED"/>
    <property type="match status" value="1"/>
</dbReference>